<name>A0A3M2L016_9ACTN</name>
<evidence type="ECO:0000313" key="3">
    <source>
        <dbReference type="Proteomes" id="UP000278673"/>
    </source>
</evidence>
<sequence>MPERRRLARKTYPTAPATATPPPMASAVAWAPPSPAPPEPPKPAWAPPLGVPAVAVNVAVSCTPSAHSTVTG</sequence>
<comment type="caution">
    <text evidence="2">The sequence shown here is derived from an EMBL/GenBank/DDBJ whole genome shotgun (WGS) entry which is preliminary data.</text>
</comment>
<feature type="compositionally biased region" description="Pro residues" evidence="1">
    <location>
        <begin position="32"/>
        <end position="46"/>
    </location>
</feature>
<organism evidence="2 3">
    <name type="scientific">Streptomyces triticirhizae</name>
    <dbReference type="NCBI Taxonomy" id="2483353"/>
    <lineage>
        <taxon>Bacteria</taxon>
        <taxon>Bacillati</taxon>
        <taxon>Actinomycetota</taxon>
        <taxon>Actinomycetes</taxon>
        <taxon>Kitasatosporales</taxon>
        <taxon>Streptomycetaceae</taxon>
        <taxon>Streptomyces</taxon>
    </lineage>
</organism>
<dbReference type="AlphaFoldDB" id="A0A3M2L016"/>
<gene>
    <name evidence="2" type="ORF">EBN88_28765</name>
</gene>
<keyword evidence="3" id="KW-1185">Reference proteome</keyword>
<feature type="region of interest" description="Disordered" evidence="1">
    <location>
        <begin position="1"/>
        <end position="46"/>
    </location>
</feature>
<dbReference type="Proteomes" id="UP000278673">
    <property type="component" value="Unassembled WGS sequence"/>
</dbReference>
<accession>A0A3M2L016</accession>
<dbReference type="EMBL" id="RFFJ01000309">
    <property type="protein sequence ID" value="RMI27898.1"/>
    <property type="molecule type" value="Genomic_DNA"/>
</dbReference>
<protein>
    <submittedName>
        <fullName evidence="2">Uncharacterized protein</fullName>
    </submittedName>
</protein>
<proteinExistence type="predicted"/>
<reference evidence="2 3" key="1">
    <citation type="submission" date="2018-10" db="EMBL/GenBank/DDBJ databases">
        <title>Isolation, diversity and antifungal activity of actinobacteria from wheat.</title>
        <authorList>
            <person name="Han C."/>
        </authorList>
    </citation>
    <scope>NUCLEOTIDE SEQUENCE [LARGE SCALE GENOMIC DNA]</scope>
    <source>
        <strain evidence="2 3">NEAU-YY642</strain>
    </source>
</reference>
<evidence type="ECO:0000313" key="2">
    <source>
        <dbReference type="EMBL" id="RMI27898.1"/>
    </source>
</evidence>
<evidence type="ECO:0000256" key="1">
    <source>
        <dbReference type="SAM" id="MobiDB-lite"/>
    </source>
</evidence>